<keyword evidence="1" id="KW-0732">Signal</keyword>
<sequence>MPSAYVWALSAAVLTFLLLQKARRARRSLKYLPGPPSSSFWLGNLKDIQFQDQVGDVEFKWMREYGSAWRISACMGVRIFLAS</sequence>
<evidence type="ECO:0000256" key="1">
    <source>
        <dbReference type="SAM" id="SignalP"/>
    </source>
</evidence>
<dbReference type="AlphaFoldDB" id="A0A4Y9Y314"/>
<evidence type="ECO:0000313" key="2">
    <source>
        <dbReference type="EMBL" id="TFY55977.1"/>
    </source>
</evidence>
<accession>A0A4Y9Y314</accession>
<feature type="signal peptide" evidence="1">
    <location>
        <begin position="1"/>
        <end position="24"/>
    </location>
</feature>
<keyword evidence="3" id="KW-1185">Reference proteome</keyword>
<comment type="caution">
    <text evidence="2">The sequence shown here is derived from an EMBL/GenBank/DDBJ whole genome shotgun (WGS) entry which is preliminary data.</text>
</comment>
<dbReference type="OrthoDB" id="5076166at2759"/>
<dbReference type="Proteomes" id="UP000298327">
    <property type="component" value="Unassembled WGS sequence"/>
</dbReference>
<protein>
    <submittedName>
        <fullName evidence="2">Uncharacterized protein</fullName>
    </submittedName>
</protein>
<evidence type="ECO:0000313" key="3">
    <source>
        <dbReference type="Proteomes" id="UP000298327"/>
    </source>
</evidence>
<feature type="chain" id="PRO_5021247665" evidence="1">
    <location>
        <begin position="25"/>
        <end position="83"/>
    </location>
</feature>
<reference evidence="2 3" key="1">
    <citation type="submission" date="2019-02" db="EMBL/GenBank/DDBJ databases">
        <title>Genome sequencing of the rare red list fungi Dentipellis fragilis.</title>
        <authorList>
            <person name="Buettner E."/>
            <person name="Kellner H."/>
        </authorList>
    </citation>
    <scope>NUCLEOTIDE SEQUENCE [LARGE SCALE GENOMIC DNA]</scope>
    <source>
        <strain evidence="2 3">DSM 105465</strain>
    </source>
</reference>
<proteinExistence type="predicted"/>
<dbReference type="EMBL" id="SEOQ01000869">
    <property type="protein sequence ID" value="TFY55977.1"/>
    <property type="molecule type" value="Genomic_DNA"/>
</dbReference>
<organism evidence="2 3">
    <name type="scientific">Dentipellis fragilis</name>
    <dbReference type="NCBI Taxonomy" id="205917"/>
    <lineage>
        <taxon>Eukaryota</taxon>
        <taxon>Fungi</taxon>
        <taxon>Dikarya</taxon>
        <taxon>Basidiomycota</taxon>
        <taxon>Agaricomycotina</taxon>
        <taxon>Agaricomycetes</taxon>
        <taxon>Russulales</taxon>
        <taxon>Hericiaceae</taxon>
        <taxon>Dentipellis</taxon>
    </lineage>
</organism>
<name>A0A4Y9Y314_9AGAM</name>
<gene>
    <name evidence="2" type="ORF">EVG20_g9114</name>
</gene>